<feature type="region of interest" description="Disordered" evidence="2">
    <location>
        <begin position="456"/>
        <end position="475"/>
    </location>
</feature>
<evidence type="ECO:0000256" key="2">
    <source>
        <dbReference type="SAM" id="MobiDB-lite"/>
    </source>
</evidence>
<dbReference type="AlphaFoldDB" id="A0AA36JJL7"/>
<sequence>MSDMRLRQWEYAGALSARLPRVPGRSKCSTRGAKAMADIRPLAPLAFDAERTGKTLDAAQSWSVPGTPPAFQEPELSQASRTSFFGRLTGADIEAELQRQAVLLKGLLRDMAVVRDTVWHLADERSFLPAAAQDAKEAIDTAAELRAKIHELDAKVQSLPVSQKDAADTVREDGVVPMKANDASLQALGSLDTHYEDSYELENRLEELRRVLDGRIEESSRKLERQLQEHRQEHSGAMSRLEENHRGLEARLKEHSSALHQRLEEHRQEHSGAMSRLEENHRGLEARLKEHRQEHSGAMSRLEENHRGLEARLKELRSPEDLRVKVAGLEEEFKVHRRQAGASGVIRSISACVAEEVSGRACESITPMLQRLASEARDRPSTSPAVLQGKPAELEQEVASQVARELVLMVMDALAADTALALSPVRRAEWELTAGWPGGDADPVPRARLALKLKRAAPRESRGAPFRLHVAKPPP</sequence>
<gene>
    <name evidence="3" type="ORF">EVOR1521_LOCUS28256</name>
</gene>
<evidence type="ECO:0000313" key="4">
    <source>
        <dbReference type="Proteomes" id="UP001178507"/>
    </source>
</evidence>
<dbReference type="Proteomes" id="UP001178507">
    <property type="component" value="Unassembled WGS sequence"/>
</dbReference>
<accession>A0AA36JJL7</accession>
<name>A0AA36JJL7_9DINO</name>
<feature type="coiled-coil region" evidence="1">
    <location>
        <begin position="213"/>
        <end position="319"/>
    </location>
</feature>
<proteinExistence type="predicted"/>
<reference evidence="3" key="1">
    <citation type="submission" date="2023-08" db="EMBL/GenBank/DDBJ databases">
        <authorList>
            <person name="Chen Y."/>
            <person name="Shah S."/>
            <person name="Dougan E. K."/>
            <person name="Thang M."/>
            <person name="Chan C."/>
        </authorList>
    </citation>
    <scope>NUCLEOTIDE SEQUENCE</scope>
</reference>
<organism evidence="3 4">
    <name type="scientific">Effrenium voratum</name>
    <dbReference type="NCBI Taxonomy" id="2562239"/>
    <lineage>
        <taxon>Eukaryota</taxon>
        <taxon>Sar</taxon>
        <taxon>Alveolata</taxon>
        <taxon>Dinophyceae</taxon>
        <taxon>Suessiales</taxon>
        <taxon>Symbiodiniaceae</taxon>
        <taxon>Effrenium</taxon>
    </lineage>
</organism>
<protein>
    <submittedName>
        <fullName evidence="3">Uncharacterized protein</fullName>
    </submittedName>
</protein>
<comment type="caution">
    <text evidence="3">The sequence shown here is derived from an EMBL/GenBank/DDBJ whole genome shotgun (WGS) entry which is preliminary data.</text>
</comment>
<evidence type="ECO:0000313" key="3">
    <source>
        <dbReference type="EMBL" id="CAJ1406246.1"/>
    </source>
</evidence>
<keyword evidence="4" id="KW-1185">Reference proteome</keyword>
<dbReference type="EMBL" id="CAUJNA010003621">
    <property type="protein sequence ID" value="CAJ1406246.1"/>
    <property type="molecule type" value="Genomic_DNA"/>
</dbReference>
<keyword evidence="1" id="KW-0175">Coiled coil</keyword>
<evidence type="ECO:0000256" key="1">
    <source>
        <dbReference type="SAM" id="Coils"/>
    </source>
</evidence>